<feature type="region of interest" description="Disordered" evidence="8">
    <location>
        <begin position="493"/>
        <end position="513"/>
    </location>
</feature>
<keyword evidence="4 7" id="KW-0863">Zinc-finger</keyword>
<organism evidence="11 12">
    <name type="scientific">Pomacea canaliculata</name>
    <name type="common">Golden apple snail</name>
    <dbReference type="NCBI Taxonomy" id="400727"/>
    <lineage>
        <taxon>Eukaryota</taxon>
        <taxon>Metazoa</taxon>
        <taxon>Spiralia</taxon>
        <taxon>Lophotrochozoa</taxon>
        <taxon>Mollusca</taxon>
        <taxon>Gastropoda</taxon>
        <taxon>Caenogastropoda</taxon>
        <taxon>Architaenioglossa</taxon>
        <taxon>Ampullarioidea</taxon>
        <taxon>Ampullariidae</taxon>
        <taxon>Pomacea</taxon>
    </lineage>
</organism>
<dbReference type="InterPro" id="IPR003582">
    <property type="entry name" value="ShKT_dom"/>
</dbReference>
<gene>
    <name evidence="11" type="ORF">C0Q70_07418</name>
</gene>
<evidence type="ECO:0000313" key="12">
    <source>
        <dbReference type="Proteomes" id="UP000245119"/>
    </source>
</evidence>
<comment type="similarity">
    <text evidence="1">Belongs to the ZC2HC1 family.</text>
</comment>
<feature type="domain" description="C2HC/C3H-type" evidence="10">
    <location>
        <begin position="7"/>
        <end position="36"/>
    </location>
</feature>
<dbReference type="GO" id="GO:0008270">
    <property type="term" value="F:zinc ion binding"/>
    <property type="evidence" value="ECO:0007669"/>
    <property type="project" value="UniProtKB-KW"/>
</dbReference>
<evidence type="ECO:0000259" key="10">
    <source>
        <dbReference type="PROSITE" id="PS52027"/>
    </source>
</evidence>
<keyword evidence="12" id="KW-1185">Reference proteome</keyword>
<protein>
    <recommendedName>
        <fullName evidence="13">ShKT domain-containing protein</fullName>
    </recommendedName>
</protein>
<dbReference type="AlphaFoldDB" id="A0A2T7PEY7"/>
<sequence length="597" mass="65015">MSDSGEPRFPCKICGRQFVKQSLSVHERVCTKSVSKKRKVFDSAKQRADGTDVTYRQIKQAQKKCPYCSRRFSKTAADRHINFCKEQSQRLGARQPPNPSSKAKQATRTQYQPPKPKVKNSPGATASPSGLSNVGAGSRIPAAGGSRIPAPGSAGRTGELQLQHLPSIIGMGVEVHLLEGAEVLDPVRFGVKAGMSSPSLLLTSHSHQAVETNTDFSPGSKNRSQQEIPEDKALSRRHQHATGNNWQQGHLEVATALKDDENVDDSTVSGSTPVCKMSRTQATATTTVPSTTRTTSHVTTHFSTTSFADGSCEDRLEDNLCTSIPHFCTDTYANLLCPKTCGFCCEDRVREGVTCEQLEELSKNVTSLCEDPLGLSRLFYAFHVTENTVVALPVVEDDCQDHVGLGMTCEEMPNFCNNTYAHRVCPRKCGFCVPGSTVESVVISTHSTTDGDCFDKIVNRLTCDDLYNFCGDPYSVSLCPSTCNICTRIEPPSSPETFQSPTTVSAPSTTSSTAFISPSPHECKDDVQDPAVCNYPHICSNAYVQKVCRKSCGLCCADHLRNLSCQDFLSKYSKNPCEDELGQAACPKFCQECVYTN</sequence>
<dbReference type="Pfam" id="PF01549">
    <property type="entry name" value="ShK"/>
    <property type="match status" value="2"/>
</dbReference>
<dbReference type="InterPro" id="IPR049899">
    <property type="entry name" value="Znf_C2HC_C3H"/>
</dbReference>
<evidence type="ECO:0000256" key="2">
    <source>
        <dbReference type="ARBA" id="ARBA00022723"/>
    </source>
</evidence>
<feature type="compositionally biased region" description="Polar residues" evidence="8">
    <location>
        <begin position="210"/>
        <end position="227"/>
    </location>
</feature>
<dbReference type="InterPro" id="IPR026319">
    <property type="entry name" value="ZC2HC1A/B-like"/>
</dbReference>
<feature type="compositionally biased region" description="Polar residues" evidence="8">
    <location>
        <begin position="100"/>
        <end position="112"/>
    </location>
</feature>
<keyword evidence="6" id="KW-1015">Disulfide bond</keyword>
<proteinExistence type="inferred from homology"/>
<dbReference type="PANTHER" id="PTHR13555">
    <property type="entry name" value="C2H2 ZINC FINGER CGI-62-RELATED"/>
    <property type="match status" value="1"/>
</dbReference>
<dbReference type="Gene3D" id="3.30.160.60">
    <property type="entry name" value="Classic Zinc Finger"/>
    <property type="match status" value="1"/>
</dbReference>
<comment type="caution">
    <text evidence="6">Lacks conserved residue(s) required for the propagation of feature annotation.</text>
</comment>
<feature type="compositionally biased region" description="Polar residues" evidence="8">
    <location>
        <begin position="122"/>
        <end position="132"/>
    </location>
</feature>
<feature type="disulfide bond" evidence="6">
    <location>
        <begin position="328"/>
        <end position="341"/>
    </location>
</feature>
<dbReference type="Proteomes" id="UP000245119">
    <property type="component" value="Linkage Group LG4"/>
</dbReference>
<keyword evidence="5" id="KW-0862">Zinc</keyword>
<evidence type="ECO:0000256" key="6">
    <source>
        <dbReference type="PROSITE-ProRule" id="PRU01005"/>
    </source>
</evidence>
<keyword evidence="2" id="KW-0479">Metal-binding</keyword>
<evidence type="ECO:0000256" key="7">
    <source>
        <dbReference type="PROSITE-ProRule" id="PRU01371"/>
    </source>
</evidence>
<dbReference type="OrthoDB" id="10066537at2759"/>
<dbReference type="PROSITE" id="PS51670">
    <property type="entry name" value="SHKT"/>
    <property type="match status" value="1"/>
</dbReference>
<evidence type="ECO:0000313" key="11">
    <source>
        <dbReference type="EMBL" id="PVD31992.1"/>
    </source>
</evidence>
<evidence type="ECO:0000259" key="9">
    <source>
        <dbReference type="PROSITE" id="PS51670"/>
    </source>
</evidence>
<dbReference type="EMBL" id="PZQS01000004">
    <property type="protein sequence ID" value="PVD31992.1"/>
    <property type="molecule type" value="Genomic_DNA"/>
</dbReference>
<feature type="region of interest" description="Disordered" evidence="8">
    <location>
        <begin position="210"/>
        <end position="249"/>
    </location>
</feature>
<feature type="domain" description="C2HC/C3H-type" evidence="10">
    <location>
        <begin position="61"/>
        <end position="90"/>
    </location>
</feature>
<dbReference type="PANTHER" id="PTHR13555:SF25">
    <property type="entry name" value="ZINC FINGER C2HC DOMAIN-CONTAINING PROTEIN 1A"/>
    <property type="match status" value="1"/>
</dbReference>
<evidence type="ECO:0008006" key="13">
    <source>
        <dbReference type="Google" id="ProtNLM"/>
    </source>
</evidence>
<evidence type="ECO:0000256" key="8">
    <source>
        <dbReference type="SAM" id="MobiDB-lite"/>
    </source>
</evidence>
<keyword evidence="3" id="KW-0677">Repeat</keyword>
<reference evidence="11 12" key="1">
    <citation type="submission" date="2018-04" db="EMBL/GenBank/DDBJ databases">
        <title>The genome of golden apple snail Pomacea canaliculata provides insight into stress tolerance and invasive adaptation.</title>
        <authorList>
            <person name="Liu C."/>
            <person name="Liu B."/>
            <person name="Ren Y."/>
            <person name="Zhang Y."/>
            <person name="Wang H."/>
            <person name="Li S."/>
            <person name="Jiang F."/>
            <person name="Yin L."/>
            <person name="Zhang G."/>
            <person name="Qian W."/>
            <person name="Fan W."/>
        </authorList>
    </citation>
    <scope>NUCLEOTIDE SEQUENCE [LARGE SCALE GENOMIC DNA]</scope>
    <source>
        <strain evidence="11">SZHN2017</strain>
        <tissue evidence="11">Muscle</tissue>
    </source>
</reference>
<evidence type="ECO:0000256" key="5">
    <source>
        <dbReference type="ARBA" id="ARBA00022833"/>
    </source>
</evidence>
<dbReference type="SMART" id="SM00254">
    <property type="entry name" value="ShKT"/>
    <property type="match status" value="4"/>
</dbReference>
<evidence type="ECO:0000256" key="1">
    <source>
        <dbReference type="ARBA" id="ARBA00010843"/>
    </source>
</evidence>
<dbReference type="Pfam" id="PF13913">
    <property type="entry name" value="zf-C2HC_2"/>
    <property type="match status" value="2"/>
</dbReference>
<feature type="domain" description="ShKT" evidence="9">
    <location>
        <begin position="312"/>
        <end position="344"/>
    </location>
</feature>
<evidence type="ECO:0000256" key="4">
    <source>
        <dbReference type="ARBA" id="ARBA00022771"/>
    </source>
</evidence>
<evidence type="ECO:0000256" key="3">
    <source>
        <dbReference type="ARBA" id="ARBA00022737"/>
    </source>
</evidence>
<dbReference type="PROSITE" id="PS52027">
    <property type="entry name" value="ZF_C2HC_C3H"/>
    <property type="match status" value="2"/>
</dbReference>
<comment type="caution">
    <text evidence="11">The sequence shown here is derived from an EMBL/GenBank/DDBJ whole genome shotgun (WGS) entry which is preliminary data.</text>
</comment>
<accession>A0A2T7PEY7</accession>
<feature type="region of interest" description="Disordered" evidence="8">
    <location>
        <begin position="87"/>
        <end position="157"/>
    </location>
</feature>
<name>A0A2T7PEY7_POMCA</name>
<feature type="compositionally biased region" description="Low complexity" evidence="8">
    <location>
        <begin position="500"/>
        <end position="513"/>
    </location>
</feature>